<evidence type="ECO:0000313" key="2">
    <source>
        <dbReference type="EMBL" id="HED31387.1"/>
    </source>
</evidence>
<dbReference type="Proteomes" id="UP000886335">
    <property type="component" value="Unassembled WGS sequence"/>
</dbReference>
<name>A0A831WPJ7_PROAE</name>
<protein>
    <submittedName>
        <fullName evidence="2">H-NS histone family protein</fullName>
    </submittedName>
</protein>
<dbReference type="EMBL" id="DSBW01000152">
    <property type="protein sequence ID" value="HED31387.1"/>
    <property type="molecule type" value="Genomic_DNA"/>
</dbReference>
<feature type="coiled-coil region" evidence="1">
    <location>
        <begin position="20"/>
        <end position="59"/>
    </location>
</feature>
<keyword evidence="1" id="KW-0175">Coiled coil</keyword>
<proteinExistence type="predicted"/>
<accession>A0A831WPJ7</accession>
<reference evidence="2" key="1">
    <citation type="journal article" date="2020" name="mSystems">
        <title>Genome- and Community-Level Interaction Insights into Carbon Utilization and Element Cycling Functions of Hydrothermarchaeota in Hydrothermal Sediment.</title>
        <authorList>
            <person name="Zhou Z."/>
            <person name="Liu Y."/>
            <person name="Xu W."/>
            <person name="Pan J."/>
            <person name="Luo Z.H."/>
            <person name="Li M."/>
        </authorList>
    </citation>
    <scope>NUCLEOTIDE SEQUENCE [LARGE SCALE GENOMIC DNA]</scope>
    <source>
        <strain evidence="2">SpSt-1181</strain>
    </source>
</reference>
<comment type="caution">
    <text evidence="2">The sequence shown here is derived from an EMBL/GenBank/DDBJ whole genome shotgun (WGS) entry which is preliminary data.</text>
</comment>
<sequence length="120" mass="14065">MELFPDERQKEVKMSEHLTLKEIQEKIKQLHQKEAEIIAREKAAVIEDLKEKVRELDIQPDEIFGKSGTSSGGARKPKMIRYKRSEDEVWAGRGKKPEWCADMSKEELEKYKLETPIPLR</sequence>
<evidence type="ECO:0000256" key="1">
    <source>
        <dbReference type="SAM" id="Coils"/>
    </source>
</evidence>
<gene>
    <name evidence="2" type="ORF">ENN50_06870</name>
</gene>
<dbReference type="AlphaFoldDB" id="A0A831WPJ7"/>
<organism evidence="2">
    <name type="scientific">Prosthecochloris aestuarii</name>
    <dbReference type="NCBI Taxonomy" id="1102"/>
    <lineage>
        <taxon>Bacteria</taxon>
        <taxon>Pseudomonadati</taxon>
        <taxon>Chlorobiota</taxon>
        <taxon>Chlorobiia</taxon>
        <taxon>Chlorobiales</taxon>
        <taxon>Chlorobiaceae</taxon>
        <taxon>Prosthecochloris</taxon>
    </lineage>
</organism>